<evidence type="ECO:0000313" key="1">
    <source>
        <dbReference type="EMBL" id="GIY17050.1"/>
    </source>
</evidence>
<accession>A0AAV4R6I2</accession>
<comment type="caution">
    <text evidence="1">The sequence shown here is derived from an EMBL/GenBank/DDBJ whole genome shotgun (WGS) entry which is preliminary data.</text>
</comment>
<sequence>MTSNPNCSVCLPHTRVAFPCSIRIELISLLGVASRGQTLGCTETKRPHQSLVQPPASLCTAAQRKVQQMQLIVRSGRHMSAE</sequence>
<keyword evidence="2" id="KW-1185">Reference proteome</keyword>
<dbReference type="Proteomes" id="UP001054837">
    <property type="component" value="Unassembled WGS sequence"/>
</dbReference>
<organism evidence="1 2">
    <name type="scientific">Caerostris darwini</name>
    <dbReference type="NCBI Taxonomy" id="1538125"/>
    <lineage>
        <taxon>Eukaryota</taxon>
        <taxon>Metazoa</taxon>
        <taxon>Ecdysozoa</taxon>
        <taxon>Arthropoda</taxon>
        <taxon>Chelicerata</taxon>
        <taxon>Arachnida</taxon>
        <taxon>Araneae</taxon>
        <taxon>Araneomorphae</taxon>
        <taxon>Entelegynae</taxon>
        <taxon>Araneoidea</taxon>
        <taxon>Araneidae</taxon>
        <taxon>Caerostris</taxon>
    </lineage>
</organism>
<protein>
    <submittedName>
        <fullName evidence="1">Uncharacterized protein</fullName>
    </submittedName>
</protein>
<evidence type="ECO:0000313" key="2">
    <source>
        <dbReference type="Proteomes" id="UP001054837"/>
    </source>
</evidence>
<reference evidence="1 2" key="1">
    <citation type="submission" date="2021-06" db="EMBL/GenBank/DDBJ databases">
        <title>Caerostris darwini draft genome.</title>
        <authorList>
            <person name="Kono N."/>
            <person name="Arakawa K."/>
        </authorList>
    </citation>
    <scope>NUCLEOTIDE SEQUENCE [LARGE SCALE GENOMIC DNA]</scope>
</reference>
<gene>
    <name evidence="1" type="ORF">CDAR_77051</name>
</gene>
<dbReference type="EMBL" id="BPLQ01005770">
    <property type="protein sequence ID" value="GIY17050.1"/>
    <property type="molecule type" value="Genomic_DNA"/>
</dbReference>
<dbReference type="AlphaFoldDB" id="A0AAV4R6I2"/>
<proteinExistence type="predicted"/>
<name>A0AAV4R6I2_9ARAC</name>